<dbReference type="CDD" id="cd02023">
    <property type="entry name" value="UMPK"/>
    <property type="match status" value="1"/>
</dbReference>
<dbReference type="UniPathway" id="UPA00574">
    <property type="reaction ID" value="UER00637"/>
</dbReference>
<sequence>MINPFIVGITGGSASGKTMFLKSLLDHFPKDEICLVSQDNYYKDRHLQPKDENGVENFDTPQSIEFDDYARDIKMLKEGKAVSRKEYTFNNPDVVPKMLEFKPSKIIVVEGLFVFYFPELARLLDLKVFIDAKDYVKLKRRIMRDNSERGYDLDDVLYRYEKHVAPTYEKYIDPFKYDADIIVPNNNKFDKGLEVLVSYLKNVSS</sequence>
<keyword evidence="3" id="KW-0808">Transferase</keyword>
<dbReference type="RefSeq" id="WP_085516105.1">
    <property type="nucleotide sequence ID" value="NZ_FXAW01000002.1"/>
</dbReference>
<organism evidence="7 8">
    <name type="scientific">Marivirga sericea</name>
    <dbReference type="NCBI Taxonomy" id="1028"/>
    <lineage>
        <taxon>Bacteria</taxon>
        <taxon>Pseudomonadati</taxon>
        <taxon>Bacteroidota</taxon>
        <taxon>Cytophagia</taxon>
        <taxon>Cytophagales</taxon>
        <taxon>Marivirgaceae</taxon>
        <taxon>Marivirga</taxon>
    </lineage>
</organism>
<dbReference type="EMBL" id="FXAW01000002">
    <property type="protein sequence ID" value="SMG20913.1"/>
    <property type="molecule type" value="Genomic_DNA"/>
</dbReference>
<dbReference type="InterPro" id="IPR000764">
    <property type="entry name" value="Uridine_kinase-like"/>
</dbReference>
<evidence type="ECO:0000256" key="2">
    <source>
        <dbReference type="ARBA" id="ARBA00012137"/>
    </source>
</evidence>
<dbReference type="NCBIfam" id="NF004018">
    <property type="entry name" value="PRK05480.1"/>
    <property type="match status" value="1"/>
</dbReference>
<dbReference type="GO" id="GO:0005524">
    <property type="term" value="F:ATP binding"/>
    <property type="evidence" value="ECO:0007669"/>
    <property type="project" value="InterPro"/>
</dbReference>
<reference evidence="8" key="1">
    <citation type="submission" date="2017-04" db="EMBL/GenBank/DDBJ databases">
        <authorList>
            <person name="Varghese N."/>
            <person name="Submissions S."/>
        </authorList>
    </citation>
    <scope>NUCLEOTIDE SEQUENCE [LARGE SCALE GENOMIC DNA]</scope>
    <source>
        <strain evidence="8">DSM 4125</strain>
    </source>
</reference>
<dbReference type="Pfam" id="PF00485">
    <property type="entry name" value="PRK"/>
    <property type="match status" value="1"/>
</dbReference>
<dbReference type="PANTHER" id="PTHR10285">
    <property type="entry name" value="URIDINE KINASE"/>
    <property type="match status" value="1"/>
</dbReference>
<evidence type="ECO:0000256" key="5">
    <source>
        <dbReference type="ARBA" id="ARBA00022777"/>
    </source>
</evidence>
<evidence type="ECO:0000256" key="1">
    <source>
        <dbReference type="ARBA" id="ARBA00004690"/>
    </source>
</evidence>
<dbReference type="STRING" id="1028.SAMN05661096_01132"/>
<feature type="domain" description="Phosphoribulokinase/uridine kinase" evidence="6">
    <location>
        <begin position="6"/>
        <end position="185"/>
    </location>
</feature>
<dbReference type="EC" id="2.7.1.48" evidence="2"/>
<dbReference type="AlphaFoldDB" id="A0A1X7J297"/>
<protein>
    <recommendedName>
        <fullName evidence="2">uridine/cytidine kinase</fullName>
        <ecNumber evidence="2">2.7.1.48</ecNumber>
    </recommendedName>
</protein>
<keyword evidence="8" id="KW-1185">Reference proteome</keyword>
<evidence type="ECO:0000313" key="7">
    <source>
        <dbReference type="EMBL" id="SMG20913.1"/>
    </source>
</evidence>
<comment type="pathway">
    <text evidence="1">Pyrimidine metabolism; UMP biosynthesis via salvage pathway; UMP from uridine: step 1/1.</text>
</comment>
<dbReference type="InterPro" id="IPR006083">
    <property type="entry name" value="PRK/URK"/>
</dbReference>
<dbReference type="Proteomes" id="UP000193804">
    <property type="component" value="Unassembled WGS sequence"/>
</dbReference>
<gene>
    <name evidence="7" type="ORF">SAMN05661096_01132</name>
</gene>
<evidence type="ECO:0000256" key="4">
    <source>
        <dbReference type="ARBA" id="ARBA00022741"/>
    </source>
</evidence>
<dbReference type="SUPFAM" id="SSF52540">
    <property type="entry name" value="P-loop containing nucleoside triphosphate hydrolases"/>
    <property type="match status" value="1"/>
</dbReference>
<proteinExistence type="predicted"/>
<dbReference type="GO" id="GO:0004849">
    <property type="term" value="F:uridine kinase activity"/>
    <property type="evidence" value="ECO:0007669"/>
    <property type="project" value="UniProtKB-EC"/>
</dbReference>
<evidence type="ECO:0000259" key="6">
    <source>
        <dbReference type="Pfam" id="PF00485"/>
    </source>
</evidence>
<keyword evidence="4" id="KW-0547">Nucleotide-binding</keyword>
<dbReference type="GO" id="GO:0044206">
    <property type="term" value="P:UMP salvage"/>
    <property type="evidence" value="ECO:0007669"/>
    <property type="project" value="UniProtKB-UniPathway"/>
</dbReference>
<evidence type="ECO:0000313" key="8">
    <source>
        <dbReference type="Proteomes" id="UP000193804"/>
    </source>
</evidence>
<dbReference type="OrthoDB" id="9777642at2"/>
<keyword evidence="5 7" id="KW-0418">Kinase</keyword>
<accession>A0A1X7J297</accession>
<name>A0A1X7J297_9BACT</name>
<dbReference type="Gene3D" id="3.40.50.300">
    <property type="entry name" value="P-loop containing nucleotide triphosphate hydrolases"/>
    <property type="match status" value="1"/>
</dbReference>
<evidence type="ECO:0000256" key="3">
    <source>
        <dbReference type="ARBA" id="ARBA00022679"/>
    </source>
</evidence>
<dbReference type="PRINTS" id="PR00988">
    <property type="entry name" value="URIDINKINASE"/>
</dbReference>
<dbReference type="InterPro" id="IPR027417">
    <property type="entry name" value="P-loop_NTPase"/>
</dbReference>